<dbReference type="AlphaFoldDB" id="A0A388JZK0"/>
<dbReference type="Proteomes" id="UP000265515">
    <property type="component" value="Unassembled WGS sequence"/>
</dbReference>
<evidence type="ECO:0000313" key="2">
    <source>
        <dbReference type="Proteomes" id="UP000265515"/>
    </source>
</evidence>
<evidence type="ECO:0000313" key="1">
    <source>
        <dbReference type="EMBL" id="GBG63195.1"/>
    </source>
</evidence>
<comment type="caution">
    <text evidence="1">The sequence shown here is derived from an EMBL/GenBank/DDBJ whole genome shotgun (WGS) entry which is preliminary data.</text>
</comment>
<name>A0A388JZK0_CHABU</name>
<sequence length="93" mass="9976">MTLSTLSSSLPCIHNPFSIGFQGDSSEYSVQRRQILNLRLLPGKGTLSALQRVAQKGLKGSKPALLVSMVMGLIIRLMASSGLRFPSESVEAT</sequence>
<organism evidence="1 2">
    <name type="scientific">Chara braunii</name>
    <name type="common">Braun's stonewort</name>
    <dbReference type="NCBI Taxonomy" id="69332"/>
    <lineage>
        <taxon>Eukaryota</taxon>
        <taxon>Viridiplantae</taxon>
        <taxon>Streptophyta</taxon>
        <taxon>Charophyceae</taxon>
        <taxon>Charales</taxon>
        <taxon>Characeae</taxon>
        <taxon>Chara</taxon>
    </lineage>
</organism>
<protein>
    <submittedName>
        <fullName evidence="1">Uncharacterized protein</fullName>
    </submittedName>
</protein>
<reference evidence="1 2" key="1">
    <citation type="journal article" date="2018" name="Cell">
        <title>The Chara Genome: Secondary Complexity and Implications for Plant Terrestrialization.</title>
        <authorList>
            <person name="Nishiyama T."/>
            <person name="Sakayama H."/>
            <person name="Vries J.D."/>
            <person name="Buschmann H."/>
            <person name="Saint-Marcoux D."/>
            <person name="Ullrich K.K."/>
            <person name="Haas F.B."/>
            <person name="Vanderstraeten L."/>
            <person name="Becker D."/>
            <person name="Lang D."/>
            <person name="Vosolsobe S."/>
            <person name="Rombauts S."/>
            <person name="Wilhelmsson P.K.I."/>
            <person name="Janitza P."/>
            <person name="Kern R."/>
            <person name="Heyl A."/>
            <person name="Rumpler F."/>
            <person name="Villalobos L.I.A.C."/>
            <person name="Clay J.M."/>
            <person name="Skokan R."/>
            <person name="Toyoda A."/>
            <person name="Suzuki Y."/>
            <person name="Kagoshima H."/>
            <person name="Schijlen E."/>
            <person name="Tajeshwar N."/>
            <person name="Catarino B."/>
            <person name="Hetherington A.J."/>
            <person name="Saltykova A."/>
            <person name="Bonnot C."/>
            <person name="Breuninger H."/>
            <person name="Symeonidi A."/>
            <person name="Radhakrishnan G.V."/>
            <person name="Van Nieuwerburgh F."/>
            <person name="Deforce D."/>
            <person name="Chang C."/>
            <person name="Karol K.G."/>
            <person name="Hedrich R."/>
            <person name="Ulvskov P."/>
            <person name="Glockner G."/>
            <person name="Delwiche C.F."/>
            <person name="Petrasek J."/>
            <person name="Van de Peer Y."/>
            <person name="Friml J."/>
            <person name="Beilby M."/>
            <person name="Dolan L."/>
            <person name="Kohara Y."/>
            <person name="Sugano S."/>
            <person name="Fujiyama A."/>
            <person name="Delaux P.-M."/>
            <person name="Quint M."/>
            <person name="TheiBen G."/>
            <person name="Hagemann M."/>
            <person name="Harholt J."/>
            <person name="Dunand C."/>
            <person name="Zachgo S."/>
            <person name="Langdale J."/>
            <person name="Maumus F."/>
            <person name="Straeten D.V.D."/>
            <person name="Gould S.B."/>
            <person name="Rensing S.A."/>
        </authorList>
    </citation>
    <scope>NUCLEOTIDE SEQUENCE [LARGE SCALE GENOMIC DNA]</scope>
    <source>
        <strain evidence="1 2">S276</strain>
    </source>
</reference>
<gene>
    <name evidence="1" type="ORF">CBR_g36963</name>
</gene>
<dbReference type="EMBL" id="BFEA01000036">
    <property type="protein sequence ID" value="GBG63195.1"/>
    <property type="molecule type" value="Genomic_DNA"/>
</dbReference>
<dbReference type="Gramene" id="GBG63195">
    <property type="protein sequence ID" value="GBG63195"/>
    <property type="gene ID" value="CBR_g36963"/>
</dbReference>
<accession>A0A388JZK0</accession>
<proteinExistence type="predicted"/>
<keyword evidence="2" id="KW-1185">Reference proteome</keyword>